<reference evidence="9" key="1">
    <citation type="journal article" date="2014" name="Nat. Commun.">
        <title>Developmental gene expression provides clues to relationships between sponge and eumetazoan body plans.</title>
        <authorList>
            <person name="Leininger S."/>
            <person name="Adamski M."/>
            <person name="Bergum B."/>
            <person name="Guder C."/>
            <person name="Liu J."/>
            <person name="Laplante M."/>
            <person name="Brate J."/>
            <person name="Hoffmann F."/>
            <person name="Fortunato S."/>
            <person name="Jordal S."/>
            <person name="Rapp H.T."/>
            <person name="Adamska M."/>
        </authorList>
    </citation>
    <scope>NUCLEOTIDE SEQUENCE</scope>
</reference>
<dbReference type="PANTHER" id="PTHR11848">
    <property type="entry name" value="TGF-BETA FAMILY"/>
    <property type="match status" value="1"/>
</dbReference>
<evidence type="ECO:0000256" key="1">
    <source>
        <dbReference type="ARBA" id="ARBA00004613"/>
    </source>
</evidence>
<dbReference type="GO" id="GO:0005125">
    <property type="term" value="F:cytokine activity"/>
    <property type="evidence" value="ECO:0007669"/>
    <property type="project" value="TreeGrafter"/>
</dbReference>
<accession>A0A077SQY0</accession>
<dbReference type="EMBL" id="HG973385">
    <property type="protein sequence ID" value="CDO67924.1"/>
    <property type="molecule type" value="mRNA"/>
</dbReference>
<comment type="subcellular location">
    <subcellularLocation>
        <location evidence="1">Secreted</location>
    </subcellularLocation>
</comment>
<dbReference type="InterPro" id="IPR017948">
    <property type="entry name" value="TGFb_CS"/>
</dbReference>
<comment type="similarity">
    <text evidence="2 6">Belongs to the TGF-beta family.</text>
</comment>
<dbReference type="PROSITE" id="PS51362">
    <property type="entry name" value="TGF_BETA_2"/>
    <property type="match status" value="1"/>
</dbReference>
<evidence type="ECO:0000256" key="4">
    <source>
        <dbReference type="ARBA" id="ARBA00023030"/>
    </source>
</evidence>
<dbReference type="InterPro" id="IPR001839">
    <property type="entry name" value="TGF-b_C"/>
</dbReference>
<keyword evidence="5" id="KW-1015">Disulfide bond</keyword>
<gene>
    <name evidence="9" type="primary">TgfBE</name>
</gene>
<name>A0A077SQY0_9METZ</name>
<organism evidence="9">
    <name type="scientific">Sycon ciliatum</name>
    <dbReference type="NCBI Taxonomy" id="27933"/>
    <lineage>
        <taxon>Eukaryota</taxon>
        <taxon>Metazoa</taxon>
        <taxon>Porifera</taxon>
        <taxon>Calcarea</taxon>
        <taxon>Calcaronea</taxon>
        <taxon>Leucosolenida</taxon>
        <taxon>Sycettidae</taxon>
        <taxon>Sycon</taxon>
    </lineage>
</organism>
<dbReference type="SUPFAM" id="SSF57501">
    <property type="entry name" value="Cystine-knot cytokines"/>
    <property type="match status" value="1"/>
</dbReference>
<evidence type="ECO:0000256" key="6">
    <source>
        <dbReference type="RuleBase" id="RU000354"/>
    </source>
</evidence>
<keyword evidence="3" id="KW-0964">Secreted</keyword>
<dbReference type="GO" id="GO:0008083">
    <property type="term" value="F:growth factor activity"/>
    <property type="evidence" value="ECO:0007669"/>
    <property type="project" value="UniProtKB-KW"/>
</dbReference>
<proteinExistence type="evidence at transcript level"/>
<keyword evidence="4 6" id="KW-0339">Growth factor</keyword>
<dbReference type="SMART" id="SM00204">
    <property type="entry name" value="TGFB"/>
    <property type="match status" value="1"/>
</dbReference>
<protein>
    <submittedName>
        <fullName evidence="9">Transforming growth factor beta E SciTgfBE</fullName>
    </submittedName>
</protein>
<sequence>MEGSVLSAEAILNQVNNAMLAEEATAKGHLHHRSSRQAFRETSQTHEQETRHGYKLETFHDERFYDDSGAELTYGLYFNVTGRLPKHIRIHYAVLTLLVHCRSGEETFYGRSENSTAPAIVRVRLLKEQSDSVIRAVPLHCPSSEAQWLRLVVTPFIEHWMKGNTEEPMCISSTPLLWPSTCLFLNHSERRAATLSIIYEVAEVSSCSYVDPILSSNEDVSDAAREQTCCRVPYYIDFKDTILGDDIVFPAGYNAYACQGWCPRSELRRHRRRKKSIIMPQSNAVKAEVMSWMSSVHPQCQPLSFAPVFIMVRHNQPYPEITHVPDSIVLSCGCKSG</sequence>
<evidence type="ECO:0000256" key="2">
    <source>
        <dbReference type="ARBA" id="ARBA00006656"/>
    </source>
</evidence>
<evidence type="ECO:0000256" key="5">
    <source>
        <dbReference type="ARBA" id="ARBA00023157"/>
    </source>
</evidence>
<dbReference type="InterPro" id="IPR029034">
    <property type="entry name" value="Cystine-knot_cytokine"/>
</dbReference>
<dbReference type="PROSITE" id="PS00250">
    <property type="entry name" value="TGF_BETA_1"/>
    <property type="match status" value="1"/>
</dbReference>
<dbReference type="PANTHER" id="PTHR11848:SF262">
    <property type="entry name" value="LD29161P"/>
    <property type="match status" value="1"/>
</dbReference>
<dbReference type="AlphaFoldDB" id="A0A077SQY0"/>
<dbReference type="GO" id="GO:0005615">
    <property type="term" value="C:extracellular space"/>
    <property type="evidence" value="ECO:0007669"/>
    <property type="project" value="TreeGrafter"/>
</dbReference>
<evidence type="ECO:0000256" key="3">
    <source>
        <dbReference type="ARBA" id="ARBA00022525"/>
    </source>
</evidence>
<evidence type="ECO:0000256" key="7">
    <source>
        <dbReference type="SAM" id="MobiDB-lite"/>
    </source>
</evidence>
<feature type="non-terminal residue" evidence="9">
    <location>
        <position position="1"/>
    </location>
</feature>
<dbReference type="Gene3D" id="2.10.90.10">
    <property type="entry name" value="Cystine-knot cytokines"/>
    <property type="match status" value="1"/>
</dbReference>
<feature type="region of interest" description="Disordered" evidence="7">
    <location>
        <begin position="30"/>
        <end position="51"/>
    </location>
</feature>
<evidence type="ECO:0000313" key="9">
    <source>
        <dbReference type="EMBL" id="CDO67924.1"/>
    </source>
</evidence>
<feature type="domain" description="TGF-beta family profile" evidence="8">
    <location>
        <begin position="211"/>
        <end position="335"/>
    </location>
</feature>
<dbReference type="InterPro" id="IPR015615">
    <property type="entry name" value="TGF-beta-rel"/>
</dbReference>
<evidence type="ECO:0000259" key="8">
    <source>
        <dbReference type="PROSITE" id="PS51362"/>
    </source>
</evidence>
<dbReference type="Pfam" id="PF00019">
    <property type="entry name" value="TGF_beta"/>
    <property type="match status" value="1"/>
</dbReference>